<accession>A0A078KTX5</accession>
<dbReference type="AlphaFoldDB" id="A0A078KTX5"/>
<feature type="domain" description="Type I restriction modification DNA specificity" evidence="4">
    <location>
        <begin position="2"/>
        <end position="184"/>
    </location>
</feature>
<dbReference type="InterPro" id="IPR000055">
    <property type="entry name" value="Restrct_endonuc_typeI_TRD"/>
</dbReference>
<dbReference type="GO" id="GO:0009307">
    <property type="term" value="P:DNA restriction-modification system"/>
    <property type="evidence" value="ECO:0007669"/>
    <property type="project" value="UniProtKB-KW"/>
</dbReference>
<dbReference type="PANTHER" id="PTHR30408">
    <property type="entry name" value="TYPE-1 RESTRICTION ENZYME ECOKI SPECIFICITY PROTEIN"/>
    <property type="match status" value="1"/>
</dbReference>
<sequence>MTEWRECKLGDVCSIKGGKRLPKGSLLKKEPNSHPYIRVKDMGRKWIKIDSEYKYVPDEVFPYIKNYTVHTHDIVLSIVGTIGLVGIVDSSLNNANLSENCVKLICRHQECDNTFLYYYLISDIGQAEIDKGIVGSTQPKLPIYNINNINIPLLPLPEQKAIAEVLSSLDDKIDLLTRQNKTLEDLAQAYFRKWFIEDASDEWEVGKLGDEFNITMGQSPKGETYNDLKIGLPFFQGKAEFGFRFPLEKHYCSKPIKIADKFDTLLSVRAPVGALNMALYKCCIGRGLAIPIHKKGYKHYTFYKMKSLQELFNTFDDDGTVFGSISREKFLSIDNVIPPEKLVCYFDNFAKYFDLKIYENTVQIRTLSKLRDTLLPKLISGEIRVKI</sequence>
<dbReference type="InterPro" id="IPR052021">
    <property type="entry name" value="Type-I_RS_S_subunit"/>
</dbReference>
<evidence type="ECO:0000256" key="3">
    <source>
        <dbReference type="ARBA" id="ARBA00023125"/>
    </source>
</evidence>
<name>A0A078KTX5_9FIRM</name>
<gene>
    <name evidence="5" type="ORF">CCDG5_1525</name>
</gene>
<evidence type="ECO:0000259" key="4">
    <source>
        <dbReference type="Pfam" id="PF01420"/>
    </source>
</evidence>
<dbReference type="GO" id="GO:0003677">
    <property type="term" value="F:DNA binding"/>
    <property type="evidence" value="ECO:0007669"/>
    <property type="project" value="UniProtKB-KW"/>
</dbReference>
<dbReference type="SUPFAM" id="SSF116734">
    <property type="entry name" value="DNA methylase specificity domain"/>
    <property type="match status" value="2"/>
</dbReference>
<dbReference type="EMBL" id="LM995447">
    <property type="protein sequence ID" value="CDZ24635.1"/>
    <property type="molecule type" value="Genomic_DNA"/>
</dbReference>
<keyword evidence="2" id="KW-0680">Restriction system</keyword>
<protein>
    <submittedName>
        <fullName evidence="5">Restriction endonuclease S subunit</fullName>
    </submittedName>
</protein>
<dbReference type="PANTHER" id="PTHR30408:SF12">
    <property type="entry name" value="TYPE I RESTRICTION ENZYME MJAVIII SPECIFICITY SUBUNIT"/>
    <property type="match status" value="1"/>
</dbReference>
<dbReference type="KEGG" id="ccel:CCDG5_1525"/>
<keyword evidence="5" id="KW-0378">Hydrolase</keyword>
<evidence type="ECO:0000313" key="6">
    <source>
        <dbReference type="Proteomes" id="UP000032431"/>
    </source>
</evidence>
<organism evidence="5 6">
    <name type="scientific">[Clostridium] cellulosi</name>
    <dbReference type="NCBI Taxonomy" id="29343"/>
    <lineage>
        <taxon>Bacteria</taxon>
        <taxon>Bacillati</taxon>
        <taxon>Bacillota</taxon>
        <taxon>Clostridia</taxon>
        <taxon>Eubacteriales</taxon>
        <taxon>Oscillospiraceae</taxon>
        <taxon>Oscillospiraceae incertae sedis</taxon>
    </lineage>
</organism>
<dbReference type="Gene3D" id="3.90.220.20">
    <property type="entry name" value="DNA methylase specificity domains"/>
    <property type="match status" value="2"/>
</dbReference>
<dbReference type="OrthoDB" id="9811611at2"/>
<dbReference type="Pfam" id="PF01420">
    <property type="entry name" value="Methylase_S"/>
    <property type="match status" value="1"/>
</dbReference>
<dbReference type="InterPro" id="IPR044946">
    <property type="entry name" value="Restrct_endonuc_typeI_TRD_sf"/>
</dbReference>
<dbReference type="CDD" id="cd17256">
    <property type="entry name" value="RMtype1_S_EcoJA65PI-TRD1-CR1_like"/>
    <property type="match status" value="1"/>
</dbReference>
<dbReference type="Proteomes" id="UP000032431">
    <property type="component" value="Chromosome I"/>
</dbReference>
<evidence type="ECO:0000313" key="5">
    <source>
        <dbReference type="EMBL" id="CDZ24635.1"/>
    </source>
</evidence>
<dbReference type="REBASE" id="91521">
    <property type="entry name" value="S.CceDG5ORF1526P"/>
</dbReference>
<evidence type="ECO:0000256" key="2">
    <source>
        <dbReference type="ARBA" id="ARBA00022747"/>
    </source>
</evidence>
<keyword evidence="5" id="KW-0255">Endonuclease</keyword>
<keyword evidence="5" id="KW-0540">Nuclease</keyword>
<reference evidence="6" key="1">
    <citation type="submission" date="2014-07" db="EMBL/GenBank/DDBJ databases">
        <authorList>
            <person name="Wibberg D."/>
        </authorList>
    </citation>
    <scope>NUCLEOTIDE SEQUENCE [LARGE SCALE GENOMIC DNA]</scope>
    <source>
        <strain evidence="6">DG5</strain>
    </source>
</reference>
<comment type="similarity">
    <text evidence="1">Belongs to the type-I restriction system S methylase family.</text>
</comment>
<keyword evidence="3" id="KW-0238">DNA-binding</keyword>
<evidence type="ECO:0000256" key="1">
    <source>
        <dbReference type="ARBA" id="ARBA00010923"/>
    </source>
</evidence>
<dbReference type="HOGENOM" id="CLU_021095_2_1_9"/>
<dbReference type="GO" id="GO:0004519">
    <property type="term" value="F:endonuclease activity"/>
    <property type="evidence" value="ECO:0007669"/>
    <property type="project" value="UniProtKB-KW"/>
</dbReference>
<dbReference type="PATRIC" id="fig|29343.3.peg.1608"/>
<dbReference type="CDD" id="cd17495">
    <property type="entry name" value="RMtype1_S_Cep9333ORF4827P-TRD2-CR2_like"/>
    <property type="match status" value="1"/>
</dbReference>
<dbReference type="STRING" id="29343.CCDG5_1525"/>
<proteinExistence type="inferred from homology"/>
<keyword evidence="6" id="KW-1185">Reference proteome</keyword>